<comment type="similarity">
    <text evidence="1">Belongs to the peptidase S33 family.</text>
</comment>
<dbReference type="Proteomes" id="UP000537326">
    <property type="component" value="Unassembled WGS sequence"/>
</dbReference>
<evidence type="ECO:0000259" key="6">
    <source>
        <dbReference type="Pfam" id="PF08386"/>
    </source>
</evidence>
<dbReference type="Gene3D" id="3.40.50.1820">
    <property type="entry name" value="alpha/beta hydrolase"/>
    <property type="match status" value="1"/>
</dbReference>
<dbReference type="GO" id="GO:0016787">
    <property type="term" value="F:hydrolase activity"/>
    <property type="evidence" value="ECO:0007669"/>
    <property type="project" value="UniProtKB-KW"/>
</dbReference>
<dbReference type="RefSeq" id="WP_343045455.1">
    <property type="nucleotide sequence ID" value="NZ_BAAAPP010000002.1"/>
</dbReference>
<keyword evidence="3" id="KW-0378">Hydrolase</keyword>
<organism evidence="7 8">
    <name type="scientific">Nocardioides marinus</name>
    <dbReference type="NCBI Taxonomy" id="374514"/>
    <lineage>
        <taxon>Bacteria</taxon>
        <taxon>Bacillati</taxon>
        <taxon>Actinomycetota</taxon>
        <taxon>Actinomycetes</taxon>
        <taxon>Propionibacteriales</taxon>
        <taxon>Nocardioidaceae</taxon>
        <taxon>Nocardioides</taxon>
    </lineage>
</organism>
<proteinExistence type="inferred from homology"/>
<keyword evidence="8" id="KW-1185">Reference proteome</keyword>
<dbReference type="InterPro" id="IPR013595">
    <property type="entry name" value="Pept_S33_TAP-like_C"/>
</dbReference>
<dbReference type="PANTHER" id="PTHR43248">
    <property type="entry name" value="2-SUCCINYL-6-HYDROXY-2,4-CYCLOHEXADIENE-1-CARBOXYLATE SYNTHASE"/>
    <property type="match status" value="1"/>
</dbReference>
<evidence type="ECO:0000313" key="7">
    <source>
        <dbReference type="EMBL" id="NYI08589.1"/>
    </source>
</evidence>
<dbReference type="SUPFAM" id="SSF53474">
    <property type="entry name" value="alpha/beta-Hydrolases"/>
    <property type="match status" value="1"/>
</dbReference>
<dbReference type="AlphaFoldDB" id="A0A7Z0C318"/>
<dbReference type="InterPro" id="IPR000073">
    <property type="entry name" value="AB_hydrolase_1"/>
</dbReference>
<reference evidence="7 8" key="1">
    <citation type="submission" date="2020-07" db="EMBL/GenBank/DDBJ databases">
        <title>Sequencing the genomes of 1000 actinobacteria strains.</title>
        <authorList>
            <person name="Klenk H.-P."/>
        </authorList>
    </citation>
    <scope>NUCLEOTIDE SEQUENCE [LARGE SCALE GENOMIC DNA]</scope>
    <source>
        <strain evidence="7 8">DSM 18248</strain>
    </source>
</reference>
<keyword evidence="2" id="KW-0732">Signal</keyword>
<dbReference type="InterPro" id="IPR051601">
    <property type="entry name" value="Serine_prot/Carboxylest_S33"/>
</dbReference>
<evidence type="ECO:0000256" key="2">
    <source>
        <dbReference type="ARBA" id="ARBA00022729"/>
    </source>
</evidence>
<feature type="compositionally biased region" description="Low complexity" evidence="4">
    <location>
        <begin position="38"/>
        <end position="55"/>
    </location>
</feature>
<evidence type="ECO:0000256" key="3">
    <source>
        <dbReference type="ARBA" id="ARBA00022801"/>
    </source>
</evidence>
<dbReference type="PANTHER" id="PTHR43248:SF29">
    <property type="entry name" value="TRIPEPTIDYL AMINOPEPTIDASE"/>
    <property type="match status" value="1"/>
</dbReference>
<sequence length="521" mass="54588">MSTTTTRVVAAVVALAMVLAGLGVALTLFFGGDEPGRASGPAPTTTPEPGATDAPSPELDEFYGQQLEWSPCERDDDLECATLTVPVDYTDPGGDTVGIALLKLPATRPAERIGSLVVNPGGPGAPGTSYAAAAGVVFRPALYQRYDIVGFDPRGTGSSDPVDCVSDEELDAFLSIDPAPDTPAEIDGARADLEDFFAGCLERSDGLVEHVTTVETARDMDVLRAALGESELAYFGASYGTKLGATYAELFPESVGRFVLDGAVDVAASSRELTLGQAEGFQRALEAYVGDCVDGGGCFLGDSVDAGLERIATFLDEVDAEPLPAGDRELTVGNAFYGIITPLYVSDYWFLLTQALQDAFDGDGSALMDLADLYASRNPDGSYSDNSAEAIYAINCLDDPSSASVEEIRQQVPVFEEASPTLGEVFAWSLIGCVGDPRRAVEEAPKIRAEGAAPILVVGTTRDPATPYEWAESLADQLASGVLLSRDGDGHTAYNSGNECIDSAIEAYLLEGTVPADRTSC</sequence>
<name>A0A7Z0C318_9ACTN</name>
<comment type="caution">
    <text evidence="7">The sequence shown here is derived from an EMBL/GenBank/DDBJ whole genome shotgun (WGS) entry which is preliminary data.</text>
</comment>
<dbReference type="InterPro" id="IPR029058">
    <property type="entry name" value="AB_hydrolase_fold"/>
</dbReference>
<feature type="domain" description="AB hydrolase-1" evidence="5">
    <location>
        <begin position="116"/>
        <end position="293"/>
    </location>
</feature>
<dbReference type="Pfam" id="PF08386">
    <property type="entry name" value="Abhydrolase_4"/>
    <property type="match status" value="1"/>
</dbReference>
<feature type="domain" description="Peptidase S33 tripeptidyl aminopeptidase-like C-terminal" evidence="6">
    <location>
        <begin position="420"/>
        <end position="521"/>
    </location>
</feature>
<gene>
    <name evidence="7" type="ORF">BKA05_000104</name>
</gene>
<evidence type="ECO:0000256" key="1">
    <source>
        <dbReference type="ARBA" id="ARBA00010088"/>
    </source>
</evidence>
<evidence type="ECO:0000259" key="5">
    <source>
        <dbReference type="Pfam" id="PF00561"/>
    </source>
</evidence>
<evidence type="ECO:0000256" key="4">
    <source>
        <dbReference type="SAM" id="MobiDB-lite"/>
    </source>
</evidence>
<dbReference type="EMBL" id="JACBZI010000001">
    <property type="protein sequence ID" value="NYI08589.1"/>
    <property type="molecule type" value="Genomic_DNA"/>
</dbReference>
<accession>A0A7Z0C318</accession>
<dbReference type="Pfam" id="PF00561">
    <property type="entry name" value="Abhydrolase_1"/>
    <property type="match status" value="1"/>
</dbReference>
<evidence type="ECO:0000313" key="8">
    <source>
        <dbReference type="Proteomes" id="UP000537326"/>
    </source>
</evidence>
<feature type="region of interest" description="Disordered" evidence="4">
    <location>
        <begin position="36"/>
        <end position="57"/>
    </location>
</feature>
<protein>
    <submittedName>
        <fullName evidence="7">Pimeloyl-ACP methyl ester carboxylesterase</fullName>
    </submittedName>
</protein>